<evidence type="ECO:0000256" key="3">
    <source>
        <dbReference type="ARBA" id="ARBA00012759"/>
    </source>
</evidence>
<dbReference type="OrthoDB" id="2020758at2759"/>
<evidence type="ECO:0000313" key="12">
    <source>
        <dbReference type="Proteomes" id="UP000027265"/>
    </source>
</evidence>
<dbReference type="InterPro" id="IPR018200">
    <property type="entry name" value="USP_CS"/>
</dbReference>
<evidence type="ECO:0000256" key="7">
    <source>
        <dbReference type="ARBA" id="ARBA00022807"/>
    </source>
</evidence>
<keyword evidence="9" id="KW-0472">Membrane</keyword>
<dbReference type="InterPro" id="IPR038765">
    <property type="entry name" value="Papain-like_cys_pep_sf"/>
</dbReference>
<evidence type="ECO:0000256" key="2">
    <source>
        <dbReference type="ARBA" id="ARBA00009085"/>
    </source>
</evidence>
<feature type="region of interest" description="Disordered" evidence="8">
    <location>
        <begin position="349"/>
        <end position="368"/>
    </location>
</feature>
<keyword evidence="9" id="KW-0812">Transmembrane</keyword>
<dbReference type="InterPro" id="IPR001394">
    <property type="entry name" value="Peptidase_C19_UCH"/>
</dbReference>
<dbReference type="GO" id="GO:0005829">
    <property type="term" value="C:cytosol"/>
    <property type="evidence" value="ECO:0007669"/>
    <property type="project" value="TreeGrafter"/>
</dbReference>
<keyword evidence="9" id="KW-1133">Transmembrane helix</keyword>
<dbReference type="InParanoid" id="A0A067QNA1"/>
<dbReference type="GO" id="GO:0004843">
    <property type="term" value="F:cysteine-type deubiquitinase activity"/>
    <property type="evidence" value="ECO:0007669"/>
    <property type="project" value="UniProtKB-EC"/>
</dbReference>
<dbReference type="HOGENOM" id="CLU_013485_0_0_1"/>
<dbReference type="STRING" id="933084.A0A067QNA1"/>
<dbReference type="GO" id="GO:0005634">
    <property type="term" value="C:nucleus"/>
    <property type="evidence" value="ECO:0007669"/>
    <property type="project" value="TreeGrafter"/>
</dbReference>
<evidence type="ECO:0000256" key="1">
    <source>
        <dbReference type="ARBA" id="ARBA00000707"/>
    </source>
</evidence>
<dbReference type="PROSITE" id="PS00973">
    <property type="entry name" value="USP_2"/>
    <property type="match status" value="1"/>
</dbReference>
<proteinExistence type="inferred from homology"/>
<feature type="compositionally biased region" description="Low complexity" evidence="8">
    <location>
        <begin position="769"/>
        <end position="805"/>
    </location>
</feature>
<evidence type="ECO:0000256" key="8">
    <source>
        <dbReference type="SAM" id="MobiDB-lite"/>
    </source>
</evidence>
<dbReference type="PROSITE" id="PS50235">
    <property type="entry name" value="USP_3"/>
    <property type="match status" value="1"/>
</dbReference>
<dbReference type="CDD" id="cd02662">
    <property type="entry name" value="Peptidase_C19F"/>
    <property type="match status" value="1"/>
</dbReference>
<evidence type="ECO:0000256" key="4">
    <source>
        <dbReference type="ARBA" id="ARBA00022670"/>
    </source>
</evidence>
<gene>
    <name evidence="11" type="ORF">JAAARDRAFT_27735</name>
</gene>
<dbReference type="Pfam" id="PF00443">
    <property type="entry name" value="UCH"/>
    <property type="match status" value="1"/>
</dbReference>
<reference evidence="12" key="1">
    <citation type="journal article" date="2014" name="Proc. Natl. Acad. Sci. U.S.A.">
        <title>Extensive sampling of basidiomycete genomes demonstrates inadequacy of the white-rot/brown-rot paradigm for wood decay fungi.</title>
        <authorList>
            <person name="Riley R."/>
            <person name="Salamov A.A."/>
            <person name="Brown D.W."/>
            <person name="Nagy L.G."/>
            <person name="Floudas D."/>
            <person name="Held B.W."/>
            <person name="Levasseur A."/>
            <person name="Lombard V."/>
            <person name="Morin E."/>
            <person name="Otillar R."/>
            <person name="Lindquist E.A."/>
            <person name="Sun H."/>
            <person name="LaButti K.M."/>
            <person name="Schmutz J."/>
            <person name="Jabbour D."/>
            <person name="Luo H."/>
            <person name="Baker S.E."/>
            <person name="Pisabarro A.G."/>
            <person name="Walton J.D."/>
            <person name="Blanchette R.A."/>
            <person name="Henrissat B."/>
            <person name="Martin F."/>
            <person name="Cullen D."/>
            <person name="Hibbett D.S."/>
            <person name="Grigoriev I.V."/>
        </authorList>
    </citation>
    <scope>NUCLEOTIDE SEQUENCE [LARGE SCALE GENOMIC DNA]</scope>
    <source>
        <strain evidence="12">MUCL 33604</strain>
    </source>
</reference>
<dbReference type="AlphaFoldDB" id="A0A067QNA1"/>
<dbReference type="InterPro" id="IPR028889">
    <property type="entry name" value="USP"/>
</dbReference>
<dbReference type="PANTHER" id="PTHR24006">
    <property type="entry name" value="UBIQUITIN CARBOXYL-TERMINAL HYDROLASE"/>
    <property type="match status" value="1"/>
</dbReference>
<feature type="compositionally biased region" description="Low complexity" evidence="8">
    <location>
        <begin position="73"/>
        <end position="85"/>
    </location>
</feature>
<evidence type="ECO:0000256" key="9">
    <source>
        <dbReference type="SAM" id="Phobius"/>
    </source>
</evidence>
<dbReference type="GO" id="GO:0016579">
    <property type="term" value="P:protein deubiquitination"/>
    <property type="evidence" value="ECO:0007669"/>
    <property type="project" value="InterPro"/>
</dbReference>
<feature type="transmembrane region" description="Helical" evidence="9">
    <location>
        <begin position="20"/>
        <end position="39"/>
    </location>
</feature>
<keyword evidence="4" id="KW-0645">Protease</keyword>
<comment type="similarity">
    <text evidence="2">Belongs to the peptidase C19 family.</text>
</comment>
<keyword evidence="12" id="KW-1185">Reference proteome</keyword>
<comment type="catalytic activity">
    <reaction evidence="1">
        <text>Thiol-dependent hydrolysis of ester, thioester, amide, peptide and isopeptide bonds formed by the C-terminal Gly of ubiquitin (a 76-residue protein attached to proteins as an intracellular targeting signal).</text>
        <dbReference type="EC" id="3.4.19.12"/>
    </reaction>
</comment>
<evidence type="ECO:0000259" key="10">
    <source>
        <dbReference type="PROSITE" id="PS50235"/>
    </source>
</evidence>
<dbReference type="SUPFAM" id="SSF54001">
    <property type="entry name" value="Cysteine proteinases"/>
    <property type="match status" value="1"/>
</dbReference>
<feature type="region of interest" description="Disordered" evidence="8">
    <location>
        <begin position="594"/>
        <end position="832"/>
    </location>
</feature>
<sequence>MSLLDFIQHHLSQNQLLQHLTLTILFVILVPTLVTALLTTQQHRNRSSSHYSNLFLDSLGMVFEALGFSFSWGSSSGSSTGSGSSSERRKIKKKPPRTRAEQMAGNGNGKDAAKEFVDYDDAYYYPGLVNISGTYCFMNSTLQAMASLCYLQPHIDRIHAKAEVLDVPTPVIDTLRDLLYTLNTPKSRPSSYRPLEMINALSTNSPGGNKNGLFSSREHQDAQELFQLLSECIKKEAIEVDKEGHRDRGLGGLGGRGREVDVTREIGKSVFDGLTANRRSCVECGYTEAVMHFAFDNWQLAMPRFAGSCRLEDCLADYTRLEVLNDCICRKCSMIATHRRLAQEAARLTELASHDENPTSSKKRRAREARKLEGRVLALLQEGRIEEDIKGVKMEKVFSKASTKQAMIARPPSVLALHLNRSVHYGHYAAKNTCRIYFPEVLDLTPYTTSGNLSTVPSVPISSPPPAVPRSTTPTPATYAIPRTLYRLSAVVCHYGQHSFGHYICFRRKPRPVPSSSTARLSLPRMMCPLGCECEKCQRYGPVRDEDDLPVAGQGWLRVSDDSVRECGLETVLAEGSGAFMLFYERVVLLRPSPYSSPKSPRSSQDTVKPEVPLHPNGSSVPFPIQNGDAHPPLRSSSRSAPMPIGDGRERSVGPRIIRSVDAGRSRSVSVAPSPSSSPPSSRDTSMGVYENDATPRAEAPLSSYVPQPGPSRGPLPPTPTSTPAPAHSTRPQPLASSSSPNVFPPSAPTRQYYQPMPSPQTSYPSSDPRVSPQASSRVPRSSASSSGSSSSSSTVSQSSVSQSSHRSKHPQPVAPSSERPLSPVVAVGLRA</sequence>
<keyword evidence="5" id="KW-0833">Ubl conjugation pathway</keyword>
<feature type="compositionally biased region" description="Low complexity" evidence="8">
    <location>
        <begin position="594"/>
        <end position="604"/>
    </location>
</feature>
<feature type="domain" description="USP" evidence="10">
    <location>
        <begin position="126"/>
        <end position="587"/>
    </location>
</feature>
<dbReference type="EMBL" id="KL197709">
    <property type="protein sequence ID" value="KDQ64111.1"/>
    <property type="molecule type" value="Genomic_DNA"/>
</dbReference>
<evidence type="ECO:0000256" key="6">
    <source>
        <dbReference type="ARBA" id="ARBA00022801"/>
    </source>
</evidence>
<feature type="compositionally biased region" description="Low complexity" evidence="8">
    <location>
        <begin position="666"/>
        <end position="683"/>
    </location>
</feature>
<keyword evidence="6" id="KW-0378">Hydrolase</keyword>
<feature type="region of interest" description="Disordered" evidence="8">
    <location>
        <begin position="73"/>
        <end position="109"/>
    </location>
</feature>
<evidence type="ECO:0000256" key="5">
    <source>
        <dbReference type="ARBA" id="ARBA00022786"/>
    </source>
</evidence>
<feature type="transmembrane region" description="Helical" evidence="9">
    <location>
        <begin position="51"/>
        <end position="72"/>
    </location>
</feature>
<dbReference type="PANTHER" id="PTHR24006:SF888">
    <property type="entry name" value="UBIQUITIN CARBOXYL-TERMINAL HYDROLASE 30"/>
    <property type="match status" value="1"/>
</dbReference>
<dbReference type="InterPro" id="IPR050164">
    <property type="entry name" value="Peptidase_C19"/>
</dbReference>
<protein>
    <recommendedName>
        <fullName evidence="3">ubiquitinyl hydrolase 1</fullName>
        <ecNumber evidence="3">3.4.19.12</ecNumber>
    </recommendedName>
</protein>
<evidence type="ECO:0000313" key="11">
    <source>
        <dbReference type="EMBL" id="KDQ64111.1"/>
    </source>
</evidence>
<name>A0A067QNA1_9AGAM</name>
<feature type="compositionally biased region" description="Pro residues" evidence="8">
    <location>
        <begin position="708"/>
        <end position="723"/>
    </location>
</feature>
<dbReference type="EC" id="3.4.19.12" evidence="3"/>
<dbReference type="Proteomes" id="UP000027265">
    <property type="component" value="Unassembled WGS sequence"/>
</dbReference>
<accession>A0A067QNA1</accession>
<organism evidence="11 12">
    <name type="scientific">Jaapia argillacea MUCL 33604</name>
    <dbReference type="NCBI Taxonomy" id="933084"/>
    <lineage>
        <taxon>Eukaryota</taxon>
        <taxon>Fungi</taxon>
        <taxon>Dikarya</taxon>
        <taxon>Basidiomycota</taxon>
        <taxon>Agaricomycotina</taxon>
        <taxon>Agaricomycetes</taxon>
        <taxon>Agaricomycetidae</taxon>
        <taxon>Jaapiales</taxon>
        <taxon>Jaapiaceae</taxon>
        <taxon>Jaapia</taxon>
    </lineage>
</organism>
<keyword evidence="7" id="KW-0788">Thiol protease</keyword>
<dbReference type="Gene3D" id="3.90.70.10">
    <property type="entry name" value="Cysteine proteinases"/>
    <property type="match status" value="1"/>
</dbReference>
<dbReference type="GO" id="GO:0006508">
    <property type="term" value="P:proteolysis"/>
    <property type="evidence" value="ECO:0007669"/>
    <property type="project" value="UniProtKB-KW"/>
</dbReference>